<dbReference type="Proteomes" id="UP000078295">
    <property type="component" value="Unassembled WGS sequence"/>
</dbReference>
<comment type="subcellular location">
    <subcellularLocation>
        <location evidence="1">Membrane</location>
        <topology evidence="1">Multi-pass membrane protein</topology>
    </subcellularLocation>
</comment>
<dbReference type="GO" id="GO:0022857">
    <property type="term" value="F:transmembrane transporter activity"/>
    <property type="evidence" value="ECO:0007669"/>
    <property type="project" value="InterPro"/>
</dbReference>
<dbReference type="GO" id="GO:0016020">
    <property type="term" value="C:membrane"/>
    <property type="evidence" value="ECO:0007669"/>
    <property type="project" value="UniProtKB-SubCell"/>
</dbReference>
<evidence type="ECO:0000256" key="5">
    <source>
        <dbReference type="ARBA" id="ARBA00023136"/>
    </source>
</evidence>
<keyword evidence="4 6" id="KW-1133">Transmembrane helix</keyword>
<organism evidence="7 8">
    <name type="scientific">Moraxella catarrhalis</name>
    <name type="common">Branhamella catarrhalis</name>
    <dbReference type="NCBI Taxonomy" id="480"/>
    <lineage>
        <taxon>Bacteria</taxon>
        <taxon>Pseudomonadati</taxon>
        <taxon>Pseudomonadota</taxon>
        <taxon>Gammaproteobacteria</taxon>
        <taxon>Moraxellales</taxon>
        <taxon>Moraxellaceae</taxon>
        <taxon>Moraxella</taxon>
    </lineage>
</organism>
<sequence length="120" mass="13537">MTGTGVAFSRFLEVDSNTGLIIAAIVVLFYAVFGGMKGITYTQVAQHCGASKYYQYCLPTRTCQPALAYEARPEWMKNWETTGLLKYEDKNSDGLIQYYNDKMKNMQQPLLPKKVGKVMS</sequence>
<feature type="transmembrane region" description="Helical" evidence="6">
    <location>
        <begin position="18"/>
        <end position="36"/>
    </location>
</feature>
<dbReference type="Gene3D" id="1.20.1730.10">
    <property type="entry name" value="Sodium/glucose cotransporter"/>
    <property type="match status" value="1"/>
</dbReference>
<keyword evidence="3 6" id="KW-0812">Transmembrane</keyword>
<dbReference type="InterPro" id="IPR001734">
    <property type="entry name" value="Na/solute_symporter"/>
</dbReference>
<evidence type="ECO:0000313" key="8">
    <source>
        <dbReference type="Proteomes" id="UP000078295"/>
    </source>
</evidence>
<dbReference type="AlphaFoldDB" id="A0AB36DNR8"/>
<name>A0AB36DNR8_MORCA</name>
<evidence type="ECO:0000256" key="1">
    <source>
        <dbReference type="ARBA" id="ARBA00004141"/>
    </source>
</evidence>
<keyword evidence="5 6" id="KW-0472">Membrane</keyword>
<dbReference type="EMBL" id="LXHQ01000031">
    <property type="protein sequence ID" value="OAV25174.1"/>
    <property type="molecule type" value="Genomic_DNA"/>
</dbReference>
<proteinExistence type="inferred from homology"/>
<dbReference type="InterPro" id="IPR038377">
    <property type="entry name" value="Na/Glc_symporter_sf"/>
</dbReference>
<evidence type="ECO:0000256" key="2">
    <source>
        <dbReference type="ARBA" id="ARBA00006434"/>
    </source>
</evidence>
<dbReference type="PROSITE" id="PS50283">
    <property type="entry name" value="NA_SOLUT_SYMP_3"/>
    <property type="match status" value="1"/>
</dbReference>
<evidence type="ECO:0000256" key="6">
    <source>
        <dbReference type="SAM" id="Phobius"/>
    </source>
</evidence>
<protein>
    <submittedName>
        <fullName evidence="7">Acetate permease ActP cation/acetate symporter</fullName>
    </submittedName>
</protein>
<comment type="similarity">
    <text evidence="2">Belongs to the sodium:solute symporter (SSF) (TC 2.A.21) family.</text>
</comment>
<comment type="caution">
    <text evidence="7">The sequence shown here is derived from an EMBL/GenBank/DDBJ whole genome shotgun (WGS) entry which is preliminary data.</text>
</comment>
<accession>A0AB36DNR8</accession>
<evidence type="ECO:0000256" key="3">
    <source>
        <dbReference type="ARBA" id="ARBA00022692"/>
    </source>
</evidence>
<evidence type="ECO:0000313" key="7">
    <source>
        <dbReference type="EMBL" id="OAV25174.1"/>
    </source>
</evidence>
<reference evidence="7 8" key="1">
    <citation type="journal article" date="2016" name="Genome Biol. Evol.">
        <title>Comparative Genomic Analyses of the Moraxella catarrhalis Serosensitive and Seroresistant Lineages Demonstrate Their Independent Evolution.</title>
        <authorList>
            <person name="Earl J.P."/>
            <person name="de Vries S.P."/>
            <person name="Ahmed A."/>
            <person name="Powell E."/>
            <person name="Schultz M.P."/>
            <person name="Hermans P.W."/>
            <person name="Hill D.J."/>
            <person name="Zhou Z."/>
            <person name="Constantinidou C.I."/>
            <person name="Hu F.Z."/>
            <person name="Bootsma H.J."/>
            <person name="Ehrlich G.D."/>
        </authorList>
    </citation>
    <scope>NUCLEOTIDE SEQUENCE [LARGE SCALE GENOMIC DNA]</scope>
    <source>
        <strain evidence="7 8">F23</strain>
    </source>
</reference>
<gene>
    <name evidence="7" type="ORF">AO370_1251</name>
</gene>
<evidence type="ECO:0000256" key="4">
    <source>
        <dbReference type="ARBA" id="ARBA00022989"/>
    </source>
</evidence>